<dbReference type="SUPFAM" id="SSF50249">
    <property type="entry name" value="Nucleic acid-binding proteins"/>
    <property type="match status" value="3"/>
</dbReference>
<name>A0A2G8RS26_9APHY</name>
<feature type="compositionally biased region" description="Low complexity" evidence="9">
    <location>
        <begin position="177"/>
        <end position="191"/>
    </location>
</feature>
<evidence type="ECO:0000256" key="1">
    <source>
        <dbReference type="ARBA" id="ARBA00004123"/>
    </source>
</evidence>
<keyword evidence="13" id="KW-1185">Reference proteome</keyword>
<dbReference type="EMBL" id="AYKW01000067">
    <property type="protein sequence ID" value="PIL24317.1"/>
    <property type="molecule type" value="Genomic_DNA"/>
</dbReference>
<keyword evidence="8" id="KW-0539">Nucleus</keyword>
<evidence type="ECO:0000313" key="12">
    <source>
        <dbReference type="EMBL" id="PIL24317.1"/>
    </source>
</evidence>
<dbReference type="AlphaFoldDB" id="A0A2G8RS26"/>
<organism evidence="12 13">
    <name type="scientific">Ganoderma sinense ZZ0214-1</name>
    <dbReference type="NCBI Taxonomy" id="1077348"/>
    <lineage>
        <taxon>Eukaryota</taxon>
        <taxon>Fungi</taxon>
        <taxon>Dikarya</taxon>
        <taxon>Basidiomycota</taxon>
        <taxon>Agaricomycotina</taxon>
        <taxon>Agaricomycetes</taxon>
        <taxon>Polyporales</taxon>
        <taxon>Polyporaceae</taxon>
        <taxon>Ganoderma</taxon>
    </lineage>
</organism>
<comment type="similarity">
    <text evidence="3">Belongs to the telombin family.</text>
</comment>
<feature type="compositionally biased region" description="Low complexity" evidence="9">
    <location>
        <begin position="944"/>
        <end position="956"/>
    </location>
</feature>
<keyword evidence="7" id="KW-0238">DNA-binding</keyword>
<dbReference type="GO" id="GO:0098505">
    <property type="term" value="F:G-rich strand telomeric DNA binding"/>
    <property type="evidence" value="ECO:0007669"/>
    <property type="project" value="TreeGrafter"/>
</dbReference>
<feature type="region of interest" description="Disordered" evidence="9">
    <location>
        <begin position="217"/>
        <end position="367"/>
    </location>
</feature>
<dbReference type="PANTHER" id="PTHR14513">
    <property type="entry name" value="PROTECTION OF TELOMERES 1"/>
    <property type="match status" value="1"/>
</dbReference>
<protein>
    <recommendedName>
        <fullName evidence="4">Protection of telomeres protein 1</fullName>
    </recommendedName>
</protein>
<evidence type="ECO:0000256" key="6">
    <source>
        <dbReference type="ARBA" id="ARBA00022895"/>
    </source>
</evidence>
<feature type="compositionally biased region" description="Pro residues" evidence="9">
    <location>
        <begin position="314"/>
        <end position="323"/>
    </location>
</feature>
<dbReference type="InterPro" id="IPR028389">
    <property type="entry name" value="POT1"/>
</dbReference>
<comment type="caution">
    <text evidence="12">The sequence shown here is derived from an EMBL/GenBank/DDBJ whole genome shotgun (WGS) entry which is preliminary data.</text>
</comment>
<accession>A0A2G8RS26</accession>
<dbReference type="GO" id="GO:0010521">
    <property type="term" value="F:telomerase inhibitor activity"/>
    <property type="evidence" value="ECO:0007669"/>
    <property type="project" value="TreeGrafter"/>
</dbReference>
<evidence type="ECO:0000256" key="5">
    <source>
        <dbReference type="ARBA" id="ARBA00022454"/>
    </source>
</evidence>
<dbReference type="InterPro" id="IPR012340">
    <property type="entry name" value="NA-bd_OB-fold"/>
</dbReference>
<feature type="compositionally biased region" description="Polar residues" evidence="9">
    <location>
        <begin position="446"/>
        <end position="457"/>
    </location>
</feature>
<feature type="region of interest" description="Disordered" evidence="9">
    <location>
        <begin position="152"/>
        <end position="205"/>
    </location>
</feature>
<evidence type="ECO:0000256" key="9">
    <source>
        <dbReference type="SAM" id="MobiDB-lite"/>
    </source>
</evidence>
<evidence type="ECO:0000259" key="11">
    <source>
        <dbReference type="Pfam" id="PF16686"/>
    </source>
</evidence>
<feature type="domain" description="Telomeric single stranded DNA binding POT1/Cdc13" evidence="10">
    <location>
        <begin position="491"/>
        <end position="613"/>
    </location>
</feature>
<keyword evidence="6" id="KW-0779">Telomere</keyword>
<evidence type="ECO:0000256" key="4">
    <source>
        <dbReference type="ARBA" id="ARBA00015253"/>
    </source>
</evidence>
<feature type="compositionally biased region" description="Pro residues" evidence="9">
    <location>
        <begin position="422"/>
        <end position="431"/>
    </location>
</feature>
<reference evidence="12 13" key="1">
    <citation type="journal article" date="2015" name="Sci. Rep.">
        <title>Chromosome-level genome map provides insights into diverse defense mechanisms in the medicinal fungus Ganoderma sinense.</title>
        <authorList>
            <person name="Zhu Y."/>
            <person name="Xu J."/>
            <person name="Sun C."/>
            <person name="Zhou S."/>
            <person name="Xu H."/>
            <person name="Nelson D.R."/>
            <person name="Qian J."/>
            <person name="Song J."/>
            <person name="Luo H."/>
            <person name="Xiang L."/>
            <person name="Li Y."/>
            <person name="Xu Z."/>
            <person name="Ji A."/>
            <person name="Wang L."/>
            <person name="Lu S."/>
            <person name="Hayward A."/>
            <person name="Sun W."/>
            <person name="Li X."/>
            <person name="Schwartz D.C."/>
            <person name="Wang Y."/>
            <person name="Chen S."/>
        </authorList>
    </citation>
    <scope>NUCLEOTIDE SEQUENCE [LARGE SCALE GENOMIC DNA]</scope>
    <source>
        <strain evidence="12 13">ZZ0214-1</strain>
    </source>
</reference>
<dbReference type="InterPro" id="IPR011564">
    <property type="entry name" value="Telomer_end-bd_POT1/Cdc13"/>
</dbReference>
<dbReference type="GO" id="GO:0000783">
    <property type="term" value="C:nuclear telomere cap complex"/>
    <property type="evidence" value="ECO:0007669"/>
    <property type="project" value="TreeGrafter"/>
</dbReference>
<proteinExistence type="inferred from homology"/>
<feature type="region of interest" description="Disordered" evidence="9">
    <location>
        <begin position="929"/>
        <end position="974"/>
    </location>
</feature>
<feature type="region of interest" description="Disordered" evidence="9">
    <location>
        <begin position="384"/>
        <end position="466"/>
    </location>
</feature>
<feature type="compositionally biased region" description="Basic and acidic residues" evidence="9">
    <location>
        <begin position="1"/>
        <end position="14"/>
    </location>
</feature>
<evidence type="ECO:0000313" key="13">
    <source>
        <dbReference type="Proteomes" id="UP000230002"/>
    </source>
</evidence>
<dbReference type="PANTHER" id="PTHR14513:SF0">
    <property type="entry name" value="PROTECTION OF TELOMERES PROTEIN 1"/>
    <property type="match status" value="1"/>
</dbReference>
<evidence type="ECO:0000256" key="3">
    <source>
        <dbReference type="ARBA" id="ARBA00008442"/>
    </source>
</evidence>
<feature type="compositionally biased region" description="Basic and acidic residues" evidence="9">
    <location>
        <begin position="26"/>
        <end position="37"/>
    </location>
</feature>
<feature type="domain" description="Protection of telomeres protein 1 ssDNA-binding" evidence="11">
    <location>
        <begin position="802"/>
        <end position="931"/>
    </location>
</feature>
<gene>
    <name evidence="12" type="ORF">GSI_14070</name>
</gene>
<feature type="compositionally biased region" description="Polar residues" evidence="9">
    <location>
        <begin position="268"/>
        <end position="287"/>
    </location>
</feature>
<feature type="compositionally biased region" description="Basic residues" evidence="9">
    <location>
        <begin position="330"/>
        <end position="340"/>
    </location>
</feature>
<dbReference type="GO" id="GO:0032210">
    <property type="term" value="P:regulation of telomere maintenance via telomerase"/>
    <property type="evidence" value="ECO:0007669"/>
    <property type="project" value="TreeGrafter"/>
</dbReference>
<feature type="compositionally biased region" description="Low complexity" evidence="9">
    <location>
        <begin position="217"/>
        <end position="234"/>
    </location>
</feature>
<feature type="region of interest" description="Disordered" evidence="9">
    <location>
        <begin position="1"/>
        <end position="37"/>
    </location>
</feature>
<dbReference type="GO" id="GO:0016233">
    <property type="term" value="P:telomere capping"/>
    <property type="evidence" value="ECO:0007669"/>
    <property type="project" value="TreeGrafter"/>
</dbReference>
<dbReference type="OrthoDB" id="2186770at2759"/>
<evidence type="ECO:0000256" key="8">
    <source>
        <dbReference type="ARBA" id="ARBA00023242"/>
    </source>
</evidence>
<dbReference type="Proteomes" id="UP000230002">
    <property type="component" value="Unassembled WGS sequence"/>
</dbReference>
<dbReference type="STRING" id="1077348.A0A2G8RS26"/>
<dbReference type="InterPro" id="IPR032042">
    <property type="entry name" value="POT1PC"/>
</dbReference>
<sequence>MKRHRQDDSPDSPEHQTAIATAFQPDQKRKAGDICKKGTDGTGYVEGKVYERGTISGDTWEFVLTVELGSRAHVLLSGNISKCFEDLPIAVGAQIRISAKGLVLEEFLQDKPKPLHLRKRFVWRDGATIHVRSKTGQEAFFDIWDATTCSNATSNRHGMPEPEPRAASIPPKRRRTTSSPASRSSVQPAAPTNGVVQSKSDDAMHMDPSASVDVVVSTPVPSTESSNGSQNPQSLPSPPPEVPTAREPGEGAPSDELPTGQPSCPPASRNSRNLSTSRPESRQQIRTTAAAVPDDSRAPPTIQRQQNAEAGPSRPAPQVPPRPSKTVQSKARKEKRKLKQLAKSGKLLPQPRADAAGLDSDEEYWAGGDEIPDHLLVAAAEQGEMGKAWSDRGSATPVPEPPQRSPSTAQRSTIPIALVAPLAPPVPPRSPPTANRDLVSPARSRPSVSNSQRPLSSQEERIDPVESLKQGCPASCGAYTPLIDFRGAGTKHIMGVVSSGSAIAATKTGEFVVRFDLFDPTNIASSGLNVCLFEKTRKALPEPAAGDIVLLRSIAGDKFNDYMCPVGPSFKGWQWAIFPAKTAMFSLAPSESSVRHFKPETVEVQYTIRLSDWWKDISAATVSFGDDAPVSARGGRTHQLLLDVGEVGYFDCTVEILHGYSSGNNTYTVFVTDYTHNPDVAPVQATWCPPKLAEVAVQVELWDSSSMVGPTMQVGEYYYIRNMRLKRSGGGFLEGRMQEGNKIQKLDEDELESQPHLVELLKWVSSSVPSTFSDADVMNRRKKDWESNAGISGGVTQFPHQLIEEVEENRHFNCTVEVVSISSKDDYSYLYVTDYTARTDLVPVSPAIASGDLAERVVRVSLNDAQVDLGRALDAGDYIAIRNLRLRPAGSGSLLCGRLGGEQRLITKVNPRATGNKELRELLRRKEDFEAAQNNSKPGRKGASARAARQAEAVVANGRKIETSRPSRKGKERATDDCVSLADVKASEECPGVFRVRARVVDFFPDDLRECTSLRCTNCDAILPKMHRMCTKCDDVMDTQTFVEAFFELYFRLADEDGTTLEVSVADERCSILQDLEPQDVHEDIDGAFDMLVSRVRPLLGDLLNASDGEARRSSNLGDEACGPMLNLTLGSWLPEGEPDSSDSRAYIVLHHSILESDA</sequence>
<comment type="subcellular location">
    <subcellularLocation>
        <location evidence="2">Chromosome</location>
        <location evidence="2">Telomere</location>
    </subcellularLocation>
    <subcellularLocation>
        <location evidence="1">Nucleus</location>
    </subcellularLocation>
</comment>
<evidence type="ECO:0000256" key="7">
    <source>
        <dbReference type="ARBA" id="ARBA00023125"/>
    </source>
</evidence>
<dbReference type="Gene3D" id="2.40.50.140">
    <property type="entry name" value="Nucleic acid-binding proteins"/>
    <property type="match status" value="3"/>
</dbReference>
<evidence type="ECO:0000259" key="10">
    <source>
        <dbReference type="Pfam" id="PF02765"/>
    </source>
</evidence>
<evidence type="ECO:0000256" key="2">
    <source>
        <dbReference type="ARBA" id="ARBA00004574"/>
    </source>
</evidence>
<keyword evidence="5" id="KW-0158">Chromosome</keyword>
<feature type="domain" description="Protection of telomeres protein 1 ssDNA-binding" evidence="11">
    <location>
        <begin position="642"/>
        <end position="762"/>
    </location>
</feature>
<dbReference type="Pfam" id="PF16686">
    <property type="entry name" value="POT1PC"/>
    <property type="match status" value="2"/>
</dbReference>
<dbReference type="Pfam" id="PF02765">
    <property type="entry name" value="POT1"/>
    <property type="match status" value="1"/>
</dbReference>